<dbReference type="InterPro" id="IPR039355">
    <property type="entry name" value="Transcription_factor_GATA"/>
</dbReference>
<dbReference type="STRING" id="436017.A4RZQ3"/>
<feature type="compositionally biased region" description="Polar residues" evidence="7">
    <location>
        <begin position="226"/>
        <end position="235"/>
    </location>
</feature>
<comment type="subcellular location">
    <subcellularLocation>
        <location evidence="1">Nucleus</location>
    </subcellularLocation>
</comment>
<dbReference type="GO" id="GO:0045944">
    <property type="term" value="P:positive regulation of transcription by RNA polymerase II"/>
    <property type="evidence" value="ECO:0007669"/>
    <property type="project" value="TreeGrafter"/>
</dbReference>
<dbReference type="InterPro" id="IPR013088">
    <property type="entry name" value="Znf_NHR/GATA"/>
</dbReference>
<evidence type="ECO:0000313" key="10">
    <source>
        <dbReference type="Proteomes" id="UP000001568"/>
    </source>
</evidence>
<evidence type="ECO:0000259" key="8">
    <source>
        <dbReference type="PROSITE" id="PS50114"/>
    </source>
</evidence>
<protein>
    <recommendedName>
        <fullName evidence="8">GATA-type domain-containing protein</fullName>
    </recommendedName>
</protein>
<dbReference type="GO" id="GO:0005634">
    <property type="term" value="C:nucleus"/>
    <property type="evidence" value="ECO:0007669"/>
    <property type="project" value="UniProtKB-SubCell"/>
</dbReference>
<keyword evidence="4" id="KW-0862">Zinc</keyword>
<dbReference type="Gramene" id="ABO97130">
    <property type="protein sequence ID" value="ABO97130"/>
    <property type="gene ID" value="OSTLU_32466"/>
</dbReference>
<sequence>MATQAMYAQQMMTTMTPEAMGAAYYERQNAALAAMGPHMMASYAAYVAYVQSQTYNVQAYAGMMGASPPFSGAYGTPAMGAAAYGGEATSARTGRGGGGAKKGGKGGRAGRKGGVTQSIRACKATVKASTNVKAQKQKICVNCKSTETPFWRKDKDGIGSLCNACGLYAAKNHAPRPALLWRRSGATGSENGGSDKTGSDKTTEAVPSSSGDAAENKSKQDGHTSLLKTSGSGDLTATTTTTTTTTTTDSDDARIAKQEAKLDGVGRGAE</sequence>
<dbReference type="GO" id="GO:0000122">
    <property type="term" value="P:negative regulation of transcription by RNA polymerase II"/>
    <property type="evidence" value="ECO:0007669"/>
    <property type="project" value="TreeGrafter"/>
</dbReference>
<evidence type="ECO:0000256" key="3">
    <source>
        <dbReference type="ARBA" id="ARBA00022771"/>
    </source>
</evidence>
<feature type="compositionally biased region" description="Polar residues" evidence="7">
    <location>
        <begin position="186"/>
        <end position="196"/>
    </location>
</feature>
<dbReference type="PANTHER" id="PTHR10071:SF281">
    <property type="entry name" value="BOX A-BINDING FACTOR-RELATED"/>
    <property type="match status" value="1"/>
</dbReference>
<keyword evidence="5" id="KW-0539">Nucleus</keyword>
<feature type="compositionally biased region" description="Low complexity" evidence="7">
    <location>
        <begin position="236"/>
        <end position="248"/>
    </location>
</feature>
<dbReference type="OrthoDB" id="2162994at2759"/>
<dbReference type="KEGG" id="olu:OSTLU_32466"/>
<dbReference type="SUPFAM" id="SSF57716">
    <property type="entry name" value="Glucocorticoid receptor-like (DNA-binding domain)"/>
    <property type="match status" value="1"/>
</dbReference>
<evidence type="ECO:0000313" key="9">
    <source>
        <dbReference type="EMBL" id="ABO97130.1"/>
    </source>
</evidence>
<keyword evidence="2" id="KW-0479">Metal-binding</keyword>
<dbReference type="PROSITE" id="PS50114">
    <property type="entry name" value="GATA_ZN_FINGER_2"/>
    <property type="match status" value="1"/>
</dbReference>
<dbReference type="eggNOG" id="ENOG502T2T8">
    <property type="taxonomic scope" value="Eukaryota"/>
</dbReference>
<dbReference type="HOGENOM" id="CLU_1032049_0_0_1"/>
<dbReference type="InterPro" id="IPR000679">
    <property type="entry name" value="Znf_GATA"/>
</dbReference>
<organism evidence="9 10">
    <name type="scientific">Ostreococcus lucimarinus (strain CCE9901)</name>
    <dbReference type="NCBI Taxonomy" id="436017"/>
    <lineage>
        <taxon>Eukaryota</taxon>
        <taxon>Viridiplantae</taxon>
        <taxon>Chlorophyta</taxon>
        <taxon>Mamiellophyceae</taxon>
        <taxon>Mamiellales</taxon>
        <taxon>Bathycoccaceae</taxon>
        <taxon>Ostreococcus</taxon>
    </lineage>
</organism>
<feature type="compositionally biased region" description="Basic and acidic residues" evidence="7">
    <location>
        <begin position="251"/>
        <end position="270"/>
    </location>
</feature>
<reference evidence="9 10" key="1">
    <citation type="journal article" date="2007" name="Proc. Natl. Acad. Sci. U.S.A.">
        <title>The tiny eukaryote Ostreococcus provides genomic insights into the paradox of plankton speciation.</title>
        <authorList>
            <person name="Palenik B."/>
            <person name="Grimwood J."/>
            <person name="Aerts A."/>
            <person name="Rouze P."/>
            <person name="Salamov A."/>
            <person name="Putnam N."/>
            <person name="Dupont C."/>
            <person name="Jorgensen R."/>
            <person name="Derelle E."/>
            <person name="Rombauts S."/>
            <person name="Zhou K."/>
            <person name="Otillar R."/>
            <person name="Merchant S.S."/>
            <person name="Podell S."/>
            <person name="Gaasterland T."/>
            <person name="Napoli C."/>
            <person name="Gendler K."/>
            <person name="Manuell A."/>
            <person name="Tai V."/>
            <person name="Vallon O."/>
            <person name="Piganeau G."/>
            <person name="Jancek S."/>
            <person name="Heijde M."/>
            <person name="Jabbari K."/>
            <person name="Bowler C."/>
            <person name="Lohr M."/>
            <person name="Robbens S."/>
            <person name="Werner G."/>
            <person name="Dubchak I."/>
            <person name="Pazour G.J."/>
            <person name="Ren Q."/>
            <person name="Paulsen I."/>
            <person name="Delwiche C."/>
            <person name="Schmutz J."/>
            <person name="Rokhsar D."/>
            <person name="Van de Peer Y."/>
            <person name="Moreau H."/>
            <person name="Grigoriev I.V."/>
        </authorList>
    </citation>
    <scope>NUCLEOTIDE SEQUENCE [LARGE SCALE GENOMIC DNA]</scope>
    <source>
        <strain evidence="9 10">CCE9901</strain>
    </source>
</reference>
<keyword evidence="10" id="KW-1185">Reference proteome</keyword>
<dbReference type="SMART" id="SM00401">
    <property type="entry name" value="ZnF_GATA"/>
    <property type="match status" value="1"/>
</dbReference>
<feature type="domain" description="GATA-type" evidence="8">
    <location>
        <begin position="134"/>
        <end position="190"/>
    </location>
</feature>
<dbReference type="PANTHER" id="PTHR10071">
    <property type="entry name" value="TRANSCRIPTION FACTOR GATA FAMILY MEMBER"/>
    <property type="match status" value="1"/>
</dbReference>
<feature type="region of interest" description="Disordered" evidence="7">
    <location>
        <begin position="183"/>
        <end position="270"/>
    </location>
</feature>
<dbReference type="GO" id="GO:0000981">
    <property type="term" value="F:DNA-binding transcription factor activity, RNA polymerase II-specific"/>
    <property type="evidence" value="ECO:0007669"/>
    <property type="project" value="TreeGrafter"/>
</dbReference>
<evidence type="ECO:0000256" key="2">
    <source>
        <dbReference type="ARBA" id="ARBA00022723"/>
    </source>
</evidence>
<evidence type="ECO:0000256" key="6">
    <source>
        <dbReference type="PROSITE-ProRule" id="PRU00094"/>
    </source>
</evidence>
<dbReference type="GeneID" id="5002630"/>
<dbReference type="AlphaFoldDB" id="A4RZQ3"/>
<evidence type="ECO:0000256" key="5">
    <source>
        <dbReference type="ARBA" id="ARBA00023242"/>
    </source>
</evidence>
<dbReference type="GO" id="GO:0000978">
    <property type="term" value="F:RNA polymerase II cis-regulatory region sequence-specific DNA binding"/>
    <property type="evidence" value="ECO:0007669"/>
    <property type="project" value="TreeGrafter"/>
</dbReference>
<accession>A4RZQ3</accession>
<proteinExistence type="predicted"/>
<feature type="region of interest" description="Disordered" evidence="7">
    <location>
        <begin position="91"/>
        <end position="114"/>
    </location>
</feature>
<dbReference type="GO" id="GO:0008270">
    <property type="term" value="F:zinc ion binding"/>
    <property type="evidence" value="ECO:0007669"/>
    <property type="project" value="UniProtKB-KW"/>
</dbReference>
<dbReference type="Proteomes" id="UP000001568">
    <property type="component" value="Chromosome 7"/>
</dbReference>
<dbReference type="Pfam" id="PF00320">
    <property type="entry name" value="GATA"/>
    <property type="match status" value="1"/>
</dbReference>
<dbReference type="EMBL" id="CP000587">
    <property type="protein sequence ID" value="ABO97130.1"/>
    <property type="molecule type" value="Genomic_DNA"/>
</dbReference>
<feature type="compositionally biased region" description="Basic residues" evidence="7">
    <location>
        <begin position="102"/>
        <end position="111"/>
    </location>
</feature>
<name>A4RZQ3_OSTLU</name>
<evidence type="ECO:0000256" key="7">
    <source>
        <dbReference type="SAM" id="MobiDB-lite"/>
    </source>
</evidence>
<evidence type="ECO:0000256" key="4">
    <source>
        <dbReference type="ARBA" id="ARBA00022833"/>
    </source>
</evidence>
<keyword evidence="3 6" id="KW-0863">Zinc-finger</keyword>
<dbReference type="Gene3D" id="3.30.50.10">
    <property type="entry name" value="Erythroid Transcription Factor GATA-1, subunit A"/>
    <property type="match status" value="1"/>
</dbReference>
<evidence type="ECO:0000256" key="1">
    <source>
        <dbReference type="ARBA" id="ARBA00004123"/>
    </source>
</evidence>
<dbReference type="CDD" id="cd00202">
    <property type="entry name" value="ZnF_GATA"/>
    <property type="match status" value="1"/>
</dbReference>
<dbReference type="RefSeq" id="XP_001418837.1">
    <property type="nucleotide sequence ID" value="XM_001418800.1"/>
</dbReference>
<gene>
    <name evidence="9" type="ORF">OSTLU_32466</name>
</gene>
<dbReference type="PROSITE" id="PS00344">
    <property type="entry name" value="GATA_ZN_FINGER_1"/>
    <property type="match status" value="1"/>
</dbReference>